<proteinExistence type="predicted"/>
<evidence type="ECO:0000313" key="7">
    <source>
        <dbReference type="EMBL" id="KNY25585.1"/>
    </source>
</evidence>
<evidence type="ECO:0000256" key="2">
    <source>
        <dbReference type="ARBA" id="ARBA00022692"/>
    </source>
</evidence>
<name>A0A0L6JIM2_9FIRM</name>
<protein>
    <recommendedName>
        <fullName evidence="6">NfeD-like C-terminal domain-containing protein</fullName>
    </recommendedName>
</protein>
<dbReference type="Gene3D" id="2.40.50.140">
    <property type="entry name" value="Nucleic acid-binding proteins"/>
    <property type="match status" value="1"/>
</dbReference>
<gene>
    <name evidence="7" type="ORF">Bccel_0845</name>
</gene>
<dbReference type="PANTHER" id="PTHR33507">
    <property type="entry name" value="INNER MEMBRANE PROTEIN YBBJ"/>
    <property type="match status" value="1"/>
</dbReference>
<dbReference type="Proteomes" id="UP000036923">
    <property type="component" value="Unassembled WGS sequence"/>
</dbReference>
<feature type="transmembrane region" description="Helical" evidence="5">
    <location>
        <begin position="32"/>
        <end position="65"/>
    </location>
</feature>
<dbReference type="STRING" id="398512.Bccel_0845"/>
<dbReference type="eggNOG" id="COG1585">
    <property type="taxonomic scope" value="Bacteria"/>
</dbReference>
<dbReference type="RefSeq" id="WP_036940943.1">
    <property type="nucleotide sequence ID" value="NZ_JQKC01000014.1"/>
</dbReference>
<dbReference type="InterPro" id="IPR002810">
    <property type="entry name" value="NfeD-like_C"/>
</dbReference>
<feature type="domain" description="NfeD-like C-terminal" evidence="6">
    <location>
        <begin position="84"/>
        <end position="144"/>
    </location>
</feature>
<keyword evidence="4 5" id="KW-0472">Membrane</keyword>
<comment type="subcellular location">
    <subcellularLocation>
        <location evidence="1">Membrane</location>
        <topology evidence="1">Multi-pass membrane protein</topology>
    </subcellularLocation>
</comment>
<accession>A0A0L6JIM2</accession>
<dbReference type="OrthoDB" id="5054at2"/>
<sequence>MGSIPLAVWWLILAVVLGIIEASSFNLITIWFSIGAVAAMISSLFGVPFIYQVVIFIMMSALLLYFTKPLIKKFLNVRKEKTNADRIIGEKGIVVEKIDPVNGTGQVKIGGQIWTARSTNDEVIDLNELVEIQEILGVKVFVKKL</sequence>
<reference evidence="8" key="1">
    <citation type="submission" date="2015-07" db="EMBL/GenBank/DDBJ databases">
        <title>Near-Complete Genome Sequence of the Cellulolytic Bacterium Bacteroides (Pseudobacteroides) cellulosolvens ATCC 35603.</title>
        <authorList>
            <person name="Dassa B."/>
            <person name="Utturkar S.M."/>
            <person name="Klingeman D.M."/>
            <person name="Hurt R.A."/>
            <person name="Keller M."/>
            <person name="Xu J."/>
            <person name="Reddy Y.H.K."/>
            <person name="Borovok I."/>
            <person name="Grinberg I.R."/>
            <person name="Lamed R."/>
            <person name="Zhivin O."/>
            <person name="Bayer E.A."/>
            <person name="Brown S.D."/>
        </authorList>
    </citation>
    <scope>NUCLEOTIDE SEQUENCE [LARGE SCALE GENOMIC DNA]</scope>
    <source>
        <strain evidence="8">DSM 2933</strain>
    </source>
</reference>
<keyword evidence="8" id="KW-1185">Reference proteome</keyword>
<dbReference type="SUPFAM" id="SSF141322">
    <property type="entry name" value="NfeD domain-like"/>
    <property type="match status" value="1"/>
</dbReference>
<dbReference type="GO" id="GO:0005886">
    <property type="term" value="C:plasma membrane"/>
    <property type="evidence" value="ECO:0007669"/>
    <property type="project" value="TreeGrafter"/>
</dbReference>
<evidence type="ECO:0000256" key="3">
    <source>
        <dbReference type="ARBA" id="ARBA00022989"/>
    </source>
</evidence>
<dbReference type="InterPro" id="IPR052165">
    <property type="entry name" value="Membrane_assoc_protease"/>
</dbReference>
<evidence type="ECO:0000256" key="5">
    <source>
        <dbReference type="SAM" id="Phobius"/>
    </source>
</evidence>
<evidence type="ECO:0000259" key="6">
    <source>
        <dbReference type="Pfam" id="PF01957"/>
    </source>
</evidence>
<dbReference type="Pfam" id="PF01957">
    <property type="entry name" value="NfeD"/>
    <property type="match status" value="1"/>
</dbReference>
<keyword evidence="3 5" id="KW-1133">Transmembrane helix</keyword>
<evidence type="ECO:0000256" key="4">
    <source>
        <dbReference type="ARBA" id="ARBA00023136"/>
    </source>
</evidence>
<evidence type="ECO:0000256" key="1">
    <source>
        <dbReference type="ARBA" id="ARBA00004141"/>
    </source>
</evidence>
<organism evidence="7 8">
    <name type="scientific">Pseudobacteroides cellulosolvens ATCC 35603 = DSM 2933</name>
    <dbReference type="NCBI Taxonomy" id="398512"/>
    <lineage>
        <taxon>Bacteria</taxon>
        <taxon>Bacillati</taxon>
        <taxon>Bacillota</taxon>
        <taxon>Clostridia</taxon>
        <taxon>Eubacteriales</taxon>
        <taxon>Oscillospiraceae</taxon>
        <taxon>Pseudobacteroides</taxon>
    </lineage>
</organism>
<comment type="caution">
    <text evidence="7">The sequence shown here is derived from an EMBL/GenBank/DDBJ whole genome shotgun (WGS) entry which is preliminary data.</text>
</comment>
<dbReference type="InterPro" id="IPR012340">
    <property type="entry name" value="NA-bd_OB-fold"/>
</dbReference>
<dbReference type="PANTHER" id="PTHR33507:SF3">
    <property type="entry name" value="INNER MEMBRANE PROTEIN YBBJ"/>
    <property type="match status" value="1"/>
</dbReference>
<dbReference type="EMBL" id="LGTC01000001">
    <property type="protein sequence ID" value="KNY25585.1"/>
    <property type="molecule type" value="Genomic_DNA"/>
</dbReference>
<dbReference type="AlphaFoldDB" id="A0A0L6JIM2"/>
<evidence type="ECO:0000313" key="8">
    <source>
        <dbReference type="Proteomes" id="UP000036923"/>
    </source>
</evidence>
<keyword evidence="2 5" id="KW-0812">Transmembrane</keyword>